<dbReference type="Gene3D" id="3.40.50.720">
    <property type="entry name" value="NAD(P)-binding Rossmann-like Domain"/>
    <property type="match status" value="1"/>
</dbReference>
<dbReference type="RefSeq" id="WP_315946277.1">
    <property type="nucleotide sequence ID" value="NZ_JAWCUA010000003.1"/>
</dbReference>
<dbReference type="InterPro" id="IPR001509">
    <property type="entry name" value="Epimerase_deHydtase"/>
</dbReference>
<comment type="similarity">
    <text evidence="1">Belongs to the NAD(P)-dependent epimerase/dehydratase family. SDR39U1 subfamily.</text>
</comment>
<evidence type="ECO:0000313" key="4">
    <source>
        <dbReference type="EMBL" id="MDU0112569.1"/>
    </source>
</evidence>
<dbReference type="Pfam" id="PF01370">
    <property type="entry name" value="Epimerase"/>
    <property type="match status" value="1"/>
</dbReference>
<dbReference type="PANTHER" id="PTHR11092:SF0">
    <property type="entry name" value="EPIMERASE FAMILY PROTEIN SDR39U1"/>
    <property type="match status" value="1"/>
</dbReference>
<accession>A0ABU3QYQ3</accession>
<name>A0ABU3QYQ3_9GAMM</name>
<dbReference type="InterPro" id="IPR010099">
    <property type="entry name" value="SDR39U1"/>
</dbReference>
<evidence type="ECO:0000259" key="2">
    <source>
        <dbReference type="Pfam" id="PF01370"/>
    </source>
</evidence>
<dbReference type="NCBIfam" id="TIGR01777">
    <property type="entry name" value="yfcH"/>
    <property type="match status" value="1"/>
</dbReference>
<keyword evidence="5" id="KW-1185">Reference proteome</keyword>
<sequence>MNILITGGTGFIGSALCSFLIADGHTLVVVSRSIKRNHSNITYVTQIDNSMQFDVVINLAGEPIANKCWSHSQKSKIQDSRINTTTHLIDYFKNTRLKPSLFISGSAIGFYGINTTNQDINETAKGDDSFSSTLCKEWETTALAAQALGIRTCLLRTGIVLGKKGGALNKMLPPFKLGLGGKIGSGQQWMPWIHIDDMVGLITLCIDNKNINGAINCTAPFPVTNSAFTKALSLAVNRPTLLPIPAWLIKLLMGQMGQELLLSGKKVVPAKALASGYQFKFEQINDALNDVINT</sequence>
<evidence type="ECO:0000259" key="3">
    <source>
        <dbReference type="Pfam" id="PF08338"/>
    </source>
</evidence>
<protein>
    <submittedName>
        <fullName evidence="4">TIGR01777 family oxidoreductase</fullName>
    </submittedName>
</protein>
<comment type="caution">
    <text evidence="4">The sequence shown here is derived from an EMBL/GenBank/DDBJ whole genome shotgun (WGS) entry which is preliminary data.</text>
</comment>
<dbReference type="EMBL" id="JAWCUA010000003">
    <property type="protein sequence ID" value="MDU0112569.1"/>
    <property type="molecule type" value="Genomic_DNA"/>
</dbReference>
<organism evidence="4 5">
    <name type="scientific">Psychrosphaera aquimarina</name>
    <dbReference type="NCBI Taxonomy" id="2044854"/>
    <lineage>
        <taxon>Bacteria</taxon>
        <taxon>Pseudomonadati</taxon>
        <taxon>Pseudomonadota</taxon>
        <taxon>Gammaproteobacteria</taxon>
        <taxon>Alteromonadales</taxon>
        <taxon>Pseudoalteromonadaceae</taxon>
        <taxon>Psychrosphaera</taxon>
    </lineage>
</organism>
<evidence type="ECO:0000313" key="5">
    <source>
        <dbReference type="Proteomes" id="UP001257914"/>
    </source>
</evidence>
<gene>
    <name evidence="4" type="ORF">RT723_06030</name>
</gene>
<dbReference type="Proteomes" id="UP001257914">
    <property type="component" value="Unassembled WGS sequence"/>
</dbReference>
<reference evidence="4 5" key="1">
    <citation type="submission" date="2023-10" db="EMBL/GenBank/DDBJ databases">
        <title>Psychrosphaera aquimaarina strain SW33 isolated from seawater.</title>
        <authorList>
            <person name="Bayburt H."/>
            <person name="Kim J.M."/>
            <person name="Choi B.J."/>
            <person name="Jeon C.O."/>
        </authorList>
    </citation>
    <scope>NUCLEOTIDE SEQUENCE [LARGE SCALE GENOMIC DNA]</scope>
    <source>
        <strain evidence="4 5">KCTC 52743</strain>
    </source>
</reference>
<proteinExistence type="inferred from homology"/>
<dbReference type="PANTHER" id="PTHR11092">
    <property type="entry name" value="SUGAR NUCLEOTIDE EPIMERASE RELATED"/>
    <property type="match status" value="1"/>
</dbReference>
<dbReference type="SUPFAM" id="SSF51735">
    <property type="entry name" value="NAD(P)-binding Rossmann-fold domains"/>
    <property type="match status" value="1"/>
</dbReference>
<dbReference type="CDD" id="cd05242">
    <property type="entry name" value="SDR_a8"/>
    <property type="match status" value="1"/>
</dbReference>
<feature type="domain" description="NAD-dependent epimerase/dehydratase" evidence="2">
    <location>
        <begin position="3"/>
        <end position="216"/>
    </location>
</feature>
<evidence type="ECO:0000256" key="1">
    <source>
        <dbReference type="ARBA" id="ARBA00009353"/>
    </source>
</evidence>
<feature type="domain" description="DUF1731" evidence="3">
    <location>
        <begin position="244"/>
        <end position="291"/>
    </location>
</feature>
<dbReference type="Pfam" id="PF08338">
    <property type="entry name" value="DUF1731"/>
    <property type="match status" value="1"/>
</dbReference>
<dbReference type="InterPro" id="IPR013549">
    <property type="entry name" value="DUF1731"/>
</dbReference>
<dbReference type="InterPro" id="IPR036291">
    <property type="entry name" value="NAD(P)-bd_dom_sf"/>
</dbReference>